<accession>F0WQ17</accession>
<reference evidence="3" key="2">
    <citation type="submission" date="2011-02" db="EMBL/GenBank/DDBJ databases">
        <authorList>
            <person name="MacLean D."/>
        </authorList>
    </citation>
    <scope>NUCLEOTIDE SEQUENCE</scope>
</reference>
<organism evidence="3">
    <name type="scientific">Albugo laibachii Nc14</name>
    <dbReference type="NCBI Taxonomy" id="890382"/>
    <lineage>
        <taxon>Eukaryota</taxon>
        <taxon>Sar</taxon>
        <taxon>Stramenopiles</taxon>
        <taxon>Oomycota</taxon>
        <taxon>Peronosporomycetes</taxon>
        <taxon>Albuginales</taxon>
        <taxon>Albuginaceae</taxon>
        <taxon>Albugo</taxon>
    </lineage>
</organism>
<evidence type="ECO:0000256" key="1">
    <source>
        <dbReference type="ARBA" id="ARBA00009884"/>
    </source>
</evidence>
<proteinExistence type="inferred from homology"/>
<dbReference type="EMBL" id="FR824238">
    <property type="protein sequence ID" value="CCA23422.1"/>
    <property type="molecule type" value="Genomic_DNA"/>
</dbReference>
<evidence type="ECO:0000256" key="2">
    <source>
        <dbReference type="SAM" id="MobiDB-lite"/>
    </source>
</evidence>
<dbReference type="InterPro" id="IPR001619">
    <property type="entry name" value="Sec1-like"/>
</dbReference>
<dbReference type="HOGENOM" id="CLU_1910531_0_0_1"/>
<dbReference type="Pfam" id="PF00995">
    <property type="entry name" value="Sec1"/>
    <property type="match status" value="1"/>
</dbReference>
<dbReference type="InterPro" id="IPR036045">
    <property type="entry name" value="Sec1-like_sf"/>
</dbReference>
<name>F0WQ17_9STRA</name>
<dbReference type="SUPFAM" id="SSF56815">
    <property type="entry name" value="Sec1/munc18-like (SM) proteins"/>
    <property type="match status" value="1"/>
</dbReference>
<dbReference type="Gene3D" id="3.40.50.1910">
    <property type="match status" value="1"/>
</dbReference>
<dbReference type="AlphaFoldDB" id="F0WQ17"/>
<protein>
    <submittedName>
        <fullName evidence="3">AlNc14C193G8499 protein</fullName>
    </submittedName>
</protein>
<feature type="region of interest" description="Disordered" evidence="2">
    <location>
        <begin position="68"/>
        <end position="94"/>
    </location>
</feature>
<reference evidence="3" key="1">
    <citation type="journal article" date="2011" name="PLoS Biol.">
        <title>Gene gain and loss during evolution of obligate parasitism in the white rust pathogen of Arabidopsis thaliana.</title>
        <authorList>
            <person name="Kemen E."/>
            <person name="Gardiner A."/>
            <person name="Schultz-Larsen T."/>
            <person name="Kemen A.C."/>
            <person name="Balmuth A.L."/>
            <person name="Robert-Seilaniantz A."/>
            <person name="Bailey K."/>
            <person name="Holub E."/>
            <person name="Studholme D.J."/>
            <person name="Maclean D."/>
            <person name="Jones J.D."/>
        </authorList>
    </citation>
    <scope>NUCLEOTIDE SEQUENCE</scope>
</reference>
<dbReference type="InterPro" id="IPR027482">
    <property type="entry name" value="Sec1-like_dom2"/>
</dbReference>
<evidence type="ECO:0000313" key="3">
    <source>
        <dbReference type="EMBL" id="CCA23422.1"/>
    </source>
</evidence>
<feature type="compositionally biased region" description="Low complexity" evidence="2">
    <location>
        <begin position="73"/>
        <end position="90"/>
    </location>
</feature>
<dbReference type="GO" id="GO:0016192">
    <property type="term" value="P:vesicle-mediated transport"/>
    <property type="evidence" value="ECO:0007669"/>
    <property type="project" value="InterPro"/>
</dbReference>
<sequence length="133" mass="15093">MIKDMILCTRGNKTIHDERIPDEMIDRVIILDRMTDPYTMFLTPMNYEGLIDAWLNTNHGEVFYPSAATENCSSKSTSTDSKSTDDSQTSRQNEEFVTSKAILSHLDPIHLALRDTNFNIVLSDKIGHRTNAV</sequence>
<gene>
    <name evidence="3" type="primary">AlNc14C193G8499</name>
    <name evidence="3" type="ORF">ALNC14_095660</name>
</gene>
<comment type="similarity">
    <text evidence="1">Belongs to the STXBP/unc-18/SEC1 family.</text>
</comment>